<keyword evidence="7" id="KW-1185">Reference proteome</keyword>
<dbReference type="PANTHER" id="PTHR30632:SF14">
    <property type="entry name" value="TUNGSTATE_MOLYBDATE_CHROMATE-BINDING PROTEIN MODA"/>
    <property type="match status" value="1"/>
</dbReference>
<dbReference type="NCBIfam" id="TIGR01256">
    <property type="entry name" value="modA"/>
    <property type="match status" value="1"/>
</dbReference>
<feature type="chain" id="PRO_5041694219" evidence="5">
    <location>
        <begin position="23"/>
        <end position="252"/>
    </location>
</feature>
<organism evidence="6 7">
    <name type="scientific">Idiomarina aquatica</name>
    <dbReference type="NCBI Taxonomy" id="1327752"/>
    <lineage>
        <taxon>Bacteria</taxon>
        <taxon>Pseudomonadati</taxon>
        <taxon>Pseudomonadota</taxon>
        <taxon>Gammaproteobacteria</taxon>
        <taxon>Alteromonadales</taxon>
        <taxon>Idiomarinaceae</taxon>
        <taxon>Idiomarina</taxon>
    </lineage>
</organism>
<proteinExistence type="inferred from homology"/>
<evidence type="ECO:0000313" key="7">
    <source>
        <dbReference type="Proteomes" id="UP000286680"/>
    </source>
</evidence>
<dbReference type="PIRSF" id="PIRSF004846">
    <property type="entry name" value="ModA"/>
    <property type="match status" value="1"/>
</dbReference>
<evidence type="ECO:0000313" key="6">
    <source>
        <dbReference type="EMBL" id="RUO45559.1"/>
    </source>
</evidence>
<dbReference type="Proteomes" id="UP000286680">
    <property type="component" value="Unassembled WGS sequence"/>
</dbReference>
<keyword evidence="3 5" id="KW-0732">Signal</keyword>
<dbReference type="AlphaFoldDB" id="A0AA94JE70"/>
<name>A0AA94JE70_9GAMM</name>
<feature type="binding site" evidence="4">
    <location>
        <position position="163"/>
    </location>
    <ligand>
        <name>molybdate</name>
        <dbReference type="ChEBI" id="CHEBI:36264"/>
    </ligand>
</feature>
<evidence type="ECO:0000256" key="1">
    <source>
        <dbReference type="ARBA" id="ARBA00009175"/>
    </source>
</evidence>
<feature type="binding site" evidence="4">
    <location>
        <position position="32"/>
    </location>
    <ligand>
        <name>molybdate</name>
        <dbReference type="ChEBI" id="CHEBI:36264"/>
    </ligand>
</feature>
<reference evidence="7" key="1">
    <citation type="journal article" date="2018" name="Front. Microbiol.">
        <title>Genome-Based Analysis Reveals the Taxonomy and Diversity of the Family Idiomarinaceae.</title>
        <authorList>
            <person name="Liu Y."/>
            <person name="Lai Q."/>
            <person name="Shao Z."/>
        </authorList>
    </citation>
    <scope>NUCLEOTIDE SEQUENCE [LARGE SCALE GENOMIC DNA]</scope>
    <source>
        <strain evidence="7">SN-14</strain>
    </source>
</reference>
<accession>A0AA94JE70</accession>
<dbReference type="InterPro" id="IPR005950">
    <property type="entry name" value="ModA"/>
</dbReference>
<evidence type="ECO:0000256" key="4">
    <source>
        <dbReference type="PIRSR" id="PIRSR004846-1"/>
    </source>
</evidence>
<keyword evidence="4" id="KW-0500">Molybdenum</keyword>
<dbReference type="GO" id="GO:0030973">
    <property type="term" value="F:molybdate ion binding"/>
    <property type="evidence" value="ECO:0007669"/>
    <property type="project" value="TreeGrafter"/>
</dbReference>
<evidence type="ECO:0000256" key="2">
    <source>
        <dbReference type="ARBA" id="ARBA00022723"/>
    </source>
</evidence>
<dbReference type="RefSeq" id="WP_126819748.1">
    <property type="nucleotide sequence ID" value="NZ_PIPS01000001.1"/>
</dbReference>
<evidence type="ECO:0000256" key="3">
    <source>
        <dbReference type="ARBA" id="ARBA00022729"/>
    </source>
</evidence>
<evidence type="ECO:0000256" key="5">
    <source>
        <dbReference type="SAM" id="SignalP"/>
    </source>
</evidence>
<gene>
    <name evidence="6" type="primary">modA</name>
    <name evidence="6" type="ORF">CWE23_06070</name>
</gene>
<protein>
    <submittedName>
        <fullName evidence="6">Molybdate ABC transporter substrate-binding protein</fullName>
    </submittedName>
</protein>
<sequence length="252" mass="28014">MRQRAVFFLALLWVSVIAMVNAEPLTIAAASSYRPILEPITQAYREQHQQVVRVIYGSSGKLATQIAAGAPFDLYFSANPRFMQKLRQQLLVDRVHDDGIGQLVLWAPRSKAALQPADIMQAEIRVAIAQPRHAPYGQAALGWLKNQGLYEQIKPKLVYAENVAQAAQMVFSGAADFGLVALSVVPLDARSENQLLQLQLDDSQRLQQNHARVAGSEQVTAARAFSQFYRQSQFDALKQRFGIQVRATELSP</sequence>
<dbReference type="Pfam" id="PF13531">
    <property type="entry name" value="SBP_bac_11"/>
    <property type="match status" value="1"/>
</dbReference>
<keyword evidence="2 4" id="KW-0479">Metal-binding</keyword>
<dbReference type="SUPFAM" id="SSF53850">
    <property type="entry name" value="Periplasmic binding protein-like II"/>
    <property type="match status" value="1"/>
</dbReference>
<dbReference type="InterPro" id="IPR050682">
    <property type="entry name" value="ModA/WtpA"/>
</dbReference>
<dbReference type="PANTHER" id="PTHR30632">
    <property type="entry name" value="MOLYBDATE-BINDING PERIPLASMIC PROTEIN"/>
    <property type="match status" value="1"/>
</dbReference>
<feature type="signal peptide" evidence="5">
    <location>
        <begin position="1"/>
        <end position="22"/>
    </location>
</feature>
<dbReference type="EMBL" id="PIPS01000001">
    <property type="protein sequence ID" value="RUO45559.1"/>
    <property type="molecule type" value="Genomic_DNA"/>
</dbReference>
<dbReference type="Gene3D" id="3.40.190.10">
    <property type="entry name" value="Periplasmic binding protein-like II"/>
    <property type="match status" value="2"/>
</dbReference>
<dbReference type="GO" id="GO:0015689">
    <property type="term" value="P:molybdate ion transport"/>
    <property type="evidence" value="ECO:0007669"/>
    <property type="project" value="InterPro"/>
</dbReference>
<feature type="binding site" evidence="4">
    <location>
        <position position="59"/>
    </location>
    <ligand>
        <name>molybdate</name>
        <dbReference type="ChEBI" id="CHEBI:36264"/>
    </ligand>
</feature>
<comment type="similarity">
    <text evidence="1">Belongs to the bacterial solute-binding protein ModA family.</text>
</comment>
<dbReference type="GO" id="GO:0046872">
    <property type="term" value="F:metal ion binding"/>
    <property type="evidence" value="ECO:0007669"/>
    <property type="project" value="UniProtKB-KW"/>
</dbReference>
<comment type="caution">
    <text evidence="6">The sequence shown here is derived from an EMBL/GenBank/DDBJ whole genome shotgun (WGS) entry which is preliminary data.</text>
</comment>